<dbReference type="Proteomes" id="UP000658305">
    <property type="component" value="Unassembled WGS sequence"/>
</dbReference>
<accession>A0ABQ3FQ62</accession>
<gene>
    <name evidence="1" type="ORF">GCM10007291_38060</name>
</gene>
<dbReference type="CDD" id="cd12886">
    <property type="entry name" value="SPRY_like"/>
    <property type="match status" value="1"/>
</dbReference>
<protein>
    <recommendedName>
        <fullName evidence="3">B30.2/SPRY domain-containing protein</fullName>
    </recommendedName>
</protein>
<evidence type="ECO:0000313" key="1">
    <source>
        <dbReference type="EMBL" id="GHC33401.1"/>
    </source>
</evidence>
<name>A0ABQ3FQ62_9RHOB</name>
<dbReference type="EMBL" id="BMYI01000015">
    <property type="protein sequence ID" value="GHC33401.1"/>
    <property type="molecule type" value="Genomic_DNA"/>
</dbReference>
<dbReference type="InterPro" id="IPR043136">
    <property type="entry name" value="B30.2/SPRY_sf"/>
</dbReference>
<evidence type="ECO:0000313" key="2">
    <source>
        <dbReference type="Proteomes" id="UP000658305"/>
    </source>
</evidence>
<dbReference type="InterPro" id="IPR013320">
    <property type="entry name" value="ConA-like_dom_sf"/>
</dbReference>
<reference evidence="2" key="1">
    <citation type="journal article" date="2019" name="Int. J. Syst. Evol. Microbiol.">
        <title>The Global Catalogue of Microorganisms (GCM) 10K type strain sequencing project: providing services to taxonomists for standard genome sequencing and annotation.</title>
        <authorList>
            <consortium name="The Broad Institute Genomics Platform"/>
            <consortium name="The Broad Institute Genome Sequencing Center for Infectious Disease"/>
            <person name="Wu L."/>
            <person name="Ma J."/>
        </authorList>
    </citation>
    <scope>NUCLEOTIDE SEQUENCE [LARGE SCALE GENOMIC DNA]</scope>
    <source>
        <strain evidence="2">KCTC 23298</strain>
    </source>
</reference>
<dbReference type="SUPFAM" id="SSF49899">
    <property type="entry name" value="Concanavalin A-like lectins/glucanases"/>
    <property type="match status" value="1"/>
</dbReference>
<proteinExistence type="predicted"/>
<dbReference type="Gene3D" id="2.60.120.920">
    <property type="match status" value="1"/>
</dbReference>
<evidence type="ECO:0008006" key="3">
    <source>
        <dbReference type="Google" id="ProtNLM"/>
    </source>
</evidence>
<sequence length="300" mass="31462">MDHPGCAGRSRRMSLLMMRGAILAQGGDAAPPVDIGAVWQLDSTRRPPGYTLSDGNQTAVNISGGTNYMRWVPTAKAILPTDGRRYWEVLCAPGAATFDGYMGVVAAAQREEFNVGLNPITLGSIGWRGTGALWSSPTATAEQRLTGLPTFGAGDVLMFVLDPALGGLWIGKNGIWRDDPVSGVATWTAGGSPAFYPQVQGRNPGDGGTIRSLPSQFSYPVPPGVTALGYLDPDLRFFEAATFLEIGWGGGLSVAGASLWISRGGGPHLTAADAALFLEHGGGRGATWTQANLYIEVELP</sequence>
<comment type="caution">
    <text evidence="1">The sequence shown here is derived from an EMBL/GenBank/DDBJ whole genome shotgun (WGS) entry which is preliminary data.</text>
</comment>
<keyword evidence="2" id="KW-1185">Reference proteome</keyword>
<organism evidence="1 2">
    <name type="scientific">Gemmobacter nanjingensis</name>
    <dbReference type="NCBI Taxonomy" id="488454"/>
    <lineage>
        <taxon>Bacteria</taxon>
        <taxon>Pseudomonadati</taxon>
        <taxon>Pseudomonadota</taxon>
        <taxon>Alphaproteobacteria</taxon>
        <taxon>Rhodobacterales</taxon>
        <taxon>Paracoccaceae</taxon>
        <taxon>Gemmobacter</taxon>
    </lineage>
</organism>